<dbReference type="NCBIfam" id="TIGR01730">
    <property type="entry name" value="RND_mfp"/>
    <property type="match status" value="1"/>
</dbReference>
<evidence type="ECO:0000259" key="5">
    <source>
        <dbReference type="Pfam" id="PF25917"/>
    </source>
</evidence>
<reference evidence="8" key="1">
    <citation type="submission" date="2018-02" db="EMBL/GenBank/DDBJ databases">
        <authorList>
            <person name="Hausmann B."/>
        </authorList>
    </citation>
    <scope>NUCLEOTIDE SEQUENCE [LARGE SCALE GENOMIC DNA]</scope>
    <source>
        <strain evidence="8">Peat soil MAG SbA5</strain>
    </source>
</reference>
<dbReference type="GO" id="GO:0015562">
    <property type="term" value="F:efflux transmembrane transporter activity"/>
    <property type="evidence" value="ECO:0007669"/>
    <property type="project" value="TreeGrafter"/>
</dbReference>
<dbReference type="Proteomes" id="UP000239735">
    <property type="component" value="Unassembled WGS sequence"/>
</dbReference>
<dbReference type="SUPFAM" id="SSF111369">
    <property type="entry name" value="HlyD-like secretion proteins"/>
    <property type="match status" value="1"/>
</dbReference>
<dbReference type="InterPro" id="IPR058792">
    <property type="entry name" value="Beta-barrel_RND_2"/>
</dbReference>
<feature type="region of interest" description="Disordered" evidence="2">
    <location>
        <begin position="1"/>
        <end position="23"/>
    </location>
</feature>
<evidence type="ECO:0000259" key="6">
    <source>
        <dbReference type="Pfam" id="PF25954"/>
    </source>
</evidence>
<dbReference type="PANTHER" id="PTHR30469">
    <property type="entry name" value="MULTIDRUG RESISTANCE PROTEIN MDTA"/>
    <property type="match status" value="1"/>
</dbReference>
<evidence type="ECO:0000256" key="3">
    <source>
        <dbReference type="SAM" id="Phobius"/>
    </source>
</evidence>
<feature type="domain" description="Multidrug resistance protein MdtA-like barrel-sandwich hybrid" evidence="5">
    <location>
        <begin position="98"/>
        <end position="229"/>
    </location>
</feature>
<evidence type="ECO:0000313" key="8">
    <source>
        <dbReference type="Proteomes" id="UP000239735"/>
    </source>
</evidence>
<name>A0A2N9M624_9BACT</name>
<comment type="similarity">
    <text evidence="1">Belongs to the membrane fusion protein (MFP) (TC 8.A.1) family.</text>
</comment>
<dbReference type="InterPro" id="IPR006143">
    <property type="entry name" value="RND_pump_MFP"/>
</dbReference>
<dbReference type="GO" id="GO:1990281">
    <property type="term" value="C:efflux pump complex"/>
    <property type="evidence" value="ECO:0007669"/>
    <property type="project" value="TreeGrafter"/>
</dbReference>
<keyword evidence="3" id="KW-0812">Transmembrane</keyword>
<evidence type="ECO:0000313" key="7">
    <source>
        <dbReference type="EMBL" id="SPE30885.1"/>
    </source>
</evidence>
<feature type="domain" description="CusB-like beta-barrel" evidence="6">
    <location>
        <begin position="251"/>
        <end position="321"/>
    </location>
</feature>
<keyword evidence="3" id="KW-1133">Transmembrane helix</keyword>
<evidence type="ECO:0000256" key="1">
    <source>
        <dbReference type="ARBA" id="ARBA00009477"/>
    </source>
</evidence>
<dbReference type="OrthoDB" id="9806939at2"/>
<dbReference type="Gene3D" id="2.40.50.100">
    <property type="match status" value="1"/>
</dbReference>
<dbReference type="Pfam" id="PF25917">
    <property type="entry name" value="BSH_RND"/>
    <property type="match status" value="1"/>
</dbReference>
<accession>A0A2N9M624</accession>
<proteinExistence type="inferred from homology"/>
<dbReference type="Gene3D" id="2.40.30.170">
    <property type="match status" value="1"/>
</dbReference>
<dbReference type="Gene3D" id="2.40.420.20">
    <property type="match status" value="1"/>
</dbReference>
<dbReference type="EMBL" id="OKRB01000142">
    <property type="protein sequence ID" value="SPE30885.1"/>
    <property type="molecule type" value="Genomic_DNA"/>
</dbReference>
<feature type="domain" description="Multidrug resistance protein MdtA-like alpha-helical hairpin" evidence="4">
    <location>
        <begin position="135"/>
        <end position="195"/>
    </location>
</feature>
<feature type="transmembrane region" description="Helical" evidence="3">
    <location>
        <begin position="29"/>
        <end position="49"/>
    </location>
</feature>
<dbReference type="AlphaFoldDB" id="A0A2N9M624"/>
<gene>
    <name evidence="7" type="ORF">SBA5_800003</name>
</gene>
<dbReference type="Gene3D" id="1.10.287.470">
    <property type="entry name" value="Helix hairpin bin"/>
    <property type="match status" value="1"/>
</dbReference>
<evidence type="ECO:0000259" key="4">
    <source>
        <dbReference type="Pfam" id="PF25876"/>
    </source>
</evidence>
<dbReference type="InterPro" id="IPR058624">
    <property type="entry name" value="MdtA-like_HH"/>
</dbReference>
<dbReference type="Pfam" id="PF25954">
    <property type="entry name" value="Beta-barrel_RND_2"/>
    <property type="match status" value="1"/>
</dbReference>
<dbReference type="Pfam" id="PF25876">
    <property type="entry name" value="HH_MFP_RND"/>
    <property type="match status" value="1"/>
</dbReference>
<dbReference type="InterPro" id="IPR058625">
    <property type="entry name" value="MdtA-like_BSH"/>
</dbReference>
<keyword evidence="3" id="KW-0472">Membrane</keyword>
<organism evidence="7 8">
    <name type="scientific">Candidatus Sulfuritelmatomonas gaucii</name>
    <dbReference type="NCBI Taxonomy" id="2043161"/>
    <lineage>
        <taxon>Bacteria</taxon>
        <taxon>Pseudomonadati</taxon>
        <taxon>Acidobacteriota</taxon>
        <taxon>Terriglobia</taxon>
        <taxon>Terriglobales</taxon>
        <taxon>Acidobacteriaceae</taxon>
        <taxon>Candidatus Sulfuritelmatomonas</taxon>
    </lineage>
</organism>
<sequence>MNQESNPNPQHAAASRETPEESPMSPRKILFGLAVVLLIFVVIAVAGIVRRSHADSVLAQRTDELAPPTVTVAAAQSGSPSETIVLPGNVTAYTDSPIYARTDGYLEHWYYDIGAKVKKGDLLAVIQTPELDNQVAQAQSDLTTAEANANIARIQAERYTNLVKSDAVSQQDTDTFVSQAAATAAAVKSSQANLQRLLELQSFEKVYAPFDGVVTARAVDTGQLISSGSGQGSGTELFHMQALQTLRVYTNMPQLYSQTLKRGMKVGLTFPEYPEKTFEGTLVRTADAIDPVSRTLLVEIDIDNHSGQLMPGALAQVHFKTPPIGSTFIVPTTALIFRRAGLQVGLVIHGDMAHLVPVVIGEDDGASVQIVSGLQTGDQVIQDPPDSLIEGQKVTVVKPGRAASNEGGL</sequence>
<protein>
    <submittedName>
        <fullName evidence="7">Efflux transporter, RND family, MFP subunit</fullName>
    </submittedName>
</protein>
<dbReference type="PANTHER" id="PTHR30469:SF37">
    <property type="entry name" value="RAGD PROTEIN"/>
    <property type="match status" value="1"/>
</dbReference>
<evidence type="ECO:0000256" key="2">
    <source>
        <dbReference type="SAM" id="MobiDB-lite"/>
    </source>
</evidence>